<dbReference type="SUPFAM" id="SSF51412">
    <property type="entry name" value="Inosine monophosphate dehydrogenase (IMPDH)"/>
    <property type="match status" value="1"/>
</dbReference>
<dbReference type="InterPro" id="IPR013785">
    <property type="entry name" value="Aldolase_TIM"/>
</dbReference>
<keyword evidence="11" id="KW-1185">Reference proteome</keyword>
<dbReference type="Proteomes" id="UP000255024">
    <property type="component" value="Unassembled WGS sequence"/>
</dbReference>
<keyword evidence="5" id="KW-0288">FMN</keyword>
<evidence type="ECO:0000256" key="1">
    <source>
        <dbReference type="ARBA" id="ARBA00001917"/>
    </source>
</evidence>
<keyword evidence="7 10" id="KW-0503">Monooxygenase</keyword>
<evidence type="ECO:0000256" key="2">
    <source>
        <dbReference type="ARBA" id="ARBA00009881"/>
    </source>
</evidence>
<evidence type="ECO:0000256" key="8">
    <source>
        <dbReference type="ARBA" id="ARBA00031155"/>
    </source>
</evidence>
<dbReference type="GO" id="GO:0018580">
    <property type="term" value="F:nitronate monooxygenase activity"/>
    <property type="evidence" value="ECO:0007669"/>
    <property type="project" value="InterPro"/>
</dbReference>
<keyword evidence="4" id="KW-0285">Flavoprotein</keyword>
<keyword evidence="6 10" id="KW-0560">Oxidoreductase</keyword>
<gene>
    <name evidence="10" type="ORF">NCTC11179_01497</name>
</gene>
<dbReference type="CDD" id="cd04730">
    <property type="entry name" value="NPD_like"/>
    <property type="match status" value="1"/>
</dbReference>
<keyword evidence="3" id="KW-0216">Detoxification</keyword>
<evidence type="ECO:0000256" key="3">
    <source>
        <dbReference type="ARBA" id="ARBA00022575"/>
    </source>
</evidence>
<evidence type="ECO:0000256" key="4">
    <source>
        <dbReference type="ARBA" id="ARBA00022630"/>
    </source>
</evidence>
<organism evidence="10 11">
    <name type="scientific">Myroides odoratus</name>
    <name type="common">Flavobacterium odoratum</name>
    <dbReference type="NCBI Taxonomy" id="256"/>
    <lineage>
        <taxon>Bacteria</taxon>
        <taxon>Pseudomonadati</taxon>
        <taxon>Bacteroidota</taxon>
        <taxon>Flavobacteriia</taxon>
        <taxon>Flavobacteriales</taxon>
        <taxon>Flavobacteriaceae</taxon>
        <taxon>Myroides</taxon>
    </lineage>
</organism>
<protein>
    <recommendedName>
        <fullName evidence="8">Propionate 3-nitronate monooxygenase</fullName>
    </recommendedName>
</protein>
<comment type="catalytic activity">
    <reaction evidence="9">
        <text>3 propionate 3-nitronate + 3 O2 + H2O = 3 3-oxopropanoate + 2 nitrate + nitrite + H2O2 + 3 H(+)</text>
        <dbReference type="Rhea" id="RHEA:57332"/>
        <dbReference type="ChEBI" id="CHEBI:15377"/>
        <dbReference type="ChEBI" id="CHEBI:15378"/>
        <dbReference type="ChEBI" id="CHEBI:15379"/>
        <dbReference type="ChEBI" id="CHEBI:16240"/>
        <dbReference type="ChEBI" id="CHEBI:16301"/>
        <dbReference type="ChEBI" id="CHEBI:17632"/>
        <dbReference type="ChEBI" id="CHEBI:33190"/>
        <dbReference type="ChEBI" id="CHEBI:136067"/>
    </reaction>
</comment>
<name>A0A378RNM6_MYROD</name>
<dbReference type="RefSeq" id="WP_115090795.1">
    <property type="nucleotide sequence ID" value="NZ_CP068107.1"/>
</dbReference>
<evidence type="ECO:0000256" key="5">
    <source>
        <dbReference type="ARBA" id="ARBA00022643"/>
    </source>
</evidence>
<proteinExistence type="inferred from homology"/>
<comment type="similarity">
    <text evidence="2">Belongs to the nitronate monooxygenase family. NMO class I subfamily.</text>
</comment>
<dbReference type="PANTHER" id="PTHR42747">
    <property type="entry name" value="NITRONATE MONOOXYGENASE-RELATED"/>
    <property type="match status" value="1"/>
</dbReference>
<dbReference type="EMBL" id="UGQL01000001">
    <property type="protein sequence ID" value="STZ27959.1"/>
    <property type="molecule type" value="Genomic_DNA"/>
</dbReference>
<evidence type="ECO:0000313" key="11">
    <source>
        <dbReference type="Proteomes" id="UP000255024"/>
    </source>
</evidence>
<dbReference type="Gene3D" id="3.20.20.70">
    <property type="entry name" value="Aldolase class I"/>
    <property type="match status" value="1"/>
</dbReference>
<accession>A0A378RNM6</accession>
<evidence type="ECO:0000256" key="9">
    <source>
        <dbReference type="ARBA" id="ARBA00049401"/>
    </source>
</evidence>
<dbReference type="Pfam" id="PF03060">
    <property type="entry name" value="NMO"/>
    <property type="match status" value="1"/>
</dbReference>
<evidence type="ECO:0000256" key="6">
    <source>
        <dbReference type="ARBA" id="ARBA00023002"/>
    </source>
</evidence>
<dbReference type="PANTHER" id="PTHR42747:SF3">
    <property type="entry name" value="NITRONATE MONOOXYGENASE-RELATED"/>
    <property type="match status" value="1"/>
</dbReference>
<evidence type="ECO:0000256" key="7">
    <source>
        <dbReference type="ARBA" id="ARBA00023033"/>
    </source>
</evidence>
<dbReference type="AlphaFoldDB" id="A0A378RNM6"/>
<comment type="cofactor">
    <cofactor evidence="1">
        <name>FMN</name>
        <dbReference type="ChEBI" id="CHEBI:58210"/>
    </cofactor>
</comment>
<sequence length="360" mass="39596">MSTKTFSWKNNITTLLSIPYPIIQAPMFGVATPRMVAAAGEIGVLGTLPLGDLPATKCRELIRETKQLTSHPFAVNVFLNPLPERTAELKNQYTRTKQYLEDFSKQANLDVQLADYDQVVYTDYRDQVDAIIAEGCQIVSFTFGVFDEATIAKLKQHGVILIGTATSVAEAQLLEQKGIDIICVQGIEAGGHQGTFLRETLPEIGGLSLLAKVYETVKTPLIYAGGLYNASTLLAVKTLGAQGFALGSLLMGSEESNLAEFEKEALRQAAEDQLVLTKSFSGRYARGLRNTFTQKLDHSDYILPYPFQNKLTVGFRIAAKKKEDAQFLSLWTGQSRGPYPGASIKVILTQLIQDVETYQQ</sequence>
<dbReference type="InterPro" id="IPR004136">
    <property type="entry name" value="NMO"/>
</dbReference>
<dbReference type="GO" id="GO:0009636">
    <property type="term" value="P:response to toxic substance"/>
    <property type="evidence" value="ECO:0007669"/>
    <property type="project" value="UniProtKB-KW"/>
</dbReference>
<reference evidence="10 11" key="1">
    <citation type="submission" date="2018-06" db="EMBL/GenBank/DDBJ databases">
        <authorList>
            <consortium name="Pathogen Informatics"/>
            <person name="Doyle S."/>
        </authorList>
    </citation>
    <scope>NUCLEOTIDE SEQUENCE [LARGE SCALE GENOMIC DNA]</scope>
    <source>
        <strain evidence="10 11">NCTC11179</strain>
    </source>
</reference>
<evidence type="ECO:0000313" key="10">
    <source>
        <dbReference type="EMBL" id="STZ27959.1"/>
    </source>
</evidence>